<dbReference type="EMBL" id="CP084204">
    <property type="protein sequence ID" value="UZX26353.1"/>
    <property type="molecule type" value="Genomic_DNA"/>
</dbReference>
<dbReference type="SUPFAM" id="SSF55811">
    <property type="entry name" value="Nudix"/>
    <property type="match status" value="1"/>
</dbReference>
<keyword evidence="3" id="KW-1185">Reference proteome</keyword>
<dbReference type="RefSeq" id="WP_267260401.1">
    <property type="nucleotide sequence ID" value="NZ_CP084204.1"/>
</dbReference>
<organism evidence="2 3">
    <name type="scientific">Streptomyces tanashiensis</name>
    <dbReference type="NCBI Taxonomy" id="67367"/>
    <lineage>
        <taxon>Bacteria</taxon>
        <taxon>Bacillati</taxon>
        <taxon>Actinomycetota</taxon>
        <taxon>Actinomycetes</taxon>
        <taxon>Kitasatosporales</taxon>
        <taxon>Streptomycetaceae</taxon>
        <taxon>Streptomyces</taxon>
    </lineage>
</organism>
<dbReference type="Gene3D" id="3.90.79.10">
    <property type="entry name" value="Nucleoside Triphosphate Pyrophosphohydrolase"/>
    <property type="match status" value="1"/>
</dbReference>
<protein>
    <submittedName>
        <fullName evidence="2">NUDIX domain-containing protein</fullName>
    </submittedName>
</protein>
<dbReference type="Proteomes" id="UP001164506">
    <property type="component" value="Chromosome"/>
</dbReference>
<proteinExistence type="predicted"/>
<dbReference type="InterPro" id="IPR015797">
    <property type="entry name" value="NUDIX_hydrolase-like_dom_sf"/>
</dbReference>
<accession>A0ABY6R8F3</accession>
<gene>
    <name evidence="2" type="ORF">LDH80_00410</name>
</gene>
<name>A0ABY6R8F3_9ACTN</name>
<reference evidence="2" key="1">
    <citation type="submission" date="2021-09" db="EMBL/GenBank/DDBJ databases">
        <title>Complete genome sequence and metabolic characterization of Streptomyces tanashiensis DSM 731 the producer of antibacterial Kalafungin and diverse secondary metabolites.</title>
        <authorList>
            <person name="Abbasi M.N."/>
            <person name="Anwar M.N."/>
            <person name="Alam K."/>
            <person name="Shoaib M."/>
            <person name="Lin Z."/>
            <person name="Hayat M."/>
            <person name="Ali M.I."/>
            <person name="Malik H.M.T."/>
            <person name="Ahmed I."/>
            <person name="Li A."/>
            <person name="Hailong Wang H."/>
            <person name="Zhang Y."/>
        </authorList>
    </citation>
    <scope>NUCLEOTIDE SEQUENCE</scope>
    <source>
        <strain evidence="2">Kala</strain>
    </source>
</reference>
<evidence type="ECO:0000256" key="1">
    <source>
        <dbReference type="SAM" id="MobiDB-lite"/>
    </source>
</evidence>
<feature type="region of interest" description="Disordered" evidence="1">
    <location>
        <begin position="1"/>
        <end position="23"/>
    </location>
</feature>
<dbReference type="GeneID" id="95597860"/>
<evidence type="ECO:0000313" key="3">
    <source>
        <dbReference type="Proteomes" id="UP001164506"/>
    </source>
</evidence>
<sequence length="134" mass="13951">MLEPDTGAACLPGGTPEPEDHAGPETTLIREAREEAAAELAGIRYLGYLSDPGEPCARVRYAAALTSLGPAPVDPATGRTYARILAIPEQAVEFFDWGPPAAEQLRAVHQARGHLGIPRAGGQPVTELSGPTAS</sequence>
<feature type="region of interest" description="Disordered" evidence="1">
    <location>
        <begin position="115"/>
        <end position="134"/>
    </location>
</feature>
<evidence type="ECO:0000313" key="2">
    <source>
        <dbReference type="EMBL" id="UZX26353.1"/>
    </source>
</evidence>